<dbReference type="Proteomes" id="UP001365846">
    <property type="component" value="Unassembled WGS sequence"/>
</dbReference>
<keyword evidence="6 7" id="KW-0472">Membrane</keyword>
<feature type="transmembrane region" description="Helical" evidence="7">
    <location>
        <begin position="108"/>
        <end position="126"/>
    </location>
</feature>
<reference evidence="8 9" key="1">
    <citation type="submission" date="2024-03" db="EMBL/GenBank/DDBJ databases">
        <title>Novel species of the genus Variovorax.</title>
        <authorList>
            <person name="Liu Q."/>
            <person name="Xin Y.-H."/>
        </authorList>
    </citation>
    <scope>NUCLEOTIDE SEQUENCE [LARGE SCALE GENOMIC DNA]</scope>
    <source>
        <strain evidence="8 9">KACC 18899</strain>
    </source>
</reference>
<keyword evidence="9" id="KW-1185">Reference proteome</keyword>
<protein>
    <submittedName>
        <fullName evidence="8">DoxX family protein</fullName>
    </submittedName>
</protein>
<organism evidence="8 9">
    <name type="scientific">Variovorax ureilyticus</name>
    <dbReference type="NCBI Taxonomy" id="1836198"/>
    <lineage>
        <taxon>Bacteria</taxon>
        <taxon>Pseudomonadati</taxon>
        <taxon>Pseudomonadota</taxon>
        <taxon>Betaproteobacteria</taxon>
        <taxon>Burkholderiales</taxon>
        <taxon>Comamonadaceae</taxon>
        <taxon>Variovorax</taxon>
    </lineage>
</organism>
<proteinExistence type="inferred from homology"/>
<dbReference type="EMBL" id="JBBKZU010000015">
    <property type="protein sequence ID" value="MEJ8814912.1"/>
    <property type="molecule type" value="Genomic_DNA"/>
</dbReference>
<gene>
    <name evidence="8" type="ORF">WKW77_27825</name>
</gene>
<evidence type="ECO:0000256" key="2">
    <source>
        <dbReference type="ARBA" id="ARBA00006679"/>
    </source>
</evidence>
<evidence type="ECO:0000256" key="1">
    <source>
        <dbReference type="ARBA" id="ARBA00004651"/>
    </source>
</evidence>
<evidence type="ECO:0000256" key="4">
    <source>
        <dbReference type="ARBA" id="ARBA00022692"/>
    </source>
</evidence>
<evidence type="ECO:0000256" key="6">
    <source>
        <dbReference type="ARBA" id="ARBA00023136"/>
    </source>
</evidence>
<dbReference type="RefSeq" id="WP_340360136.1">
    <property type="nucleotide sequence ID" value="NZ_JBBKZU010000015.1"/>
</dbReference>
<accession>A0ABU8VMM3</accession>
<comment type="caution">
    <text evidence="8">The sequence shown here is derived from an EMBL/GenBank/DDBJ whole genome shotgun (WGS) entry which is preliminary data.</text>
</comment>
<dbReference type="Pfam" id="PF07681">
    <property type="entry name" value="DoxX"/>
    <property type="match status" value="1"/>
</dbReference>
<dbReference type="PANTHER" id="PTHR33452">
    <property type="entry name" value="OXIDOREDUCTASE CATD-RELATED"/>
    <property type="match status" value="1"/>
</dbReference>
<evidence type="ECO:0000313" key="9">
    <source>
        <dbReference type="Proteomes" id="UP001365846"/>
    </source>
</evidence>
<evidence type="ECO:0000256" key="5">
    <source>
        <dbReference type="ARBA" id="ARBA00022989"/>
    </source>
</evidence>
<sequence>MLRSEDAGKLVLRLGLGLIVLVHGISKLSGGLGYISGLLTSHGLPPALAYLVYVGEIVAPLLLVLGLYSRAAASIVAINMIAAIGLVRHKDMFVISKTGGWGMELEGLLLVAAIAVALLGAGPFSLGGSDNKLN</sequence>
<feature type="transmembrane region" description="Helical" evidence="7">
    <location>
        <begin position="71"/>
        <end position="87"/>
    </location>
</feature>
<dbReference type="InterPro" id="IPR051907">
    <property type="entry name" value="DoxX-like_oxidoreductase"/>
</dbReference>
<keyword evidence="4 7" id="KW-0812">Transmembrane</keyword>
<evidence type="ECO:0000313" key="8">
    <source>
        <dbReference type="EMBL" id="MEJ8814912.1"/>
    </source>
</evidence>
<evidence type="ECO:0000256" key="7">
    <source>
        <dbReference type="SAM" id="Phobius"/>
    </source>
</evidence>
<feature type="transmembrane region" description="Helical" evidence="7">
    <location>
        <begin position="12"/>
        <end position="35"/>
    </location>
</feature>
<dbReference type="InterPro" id="IPR032808">
    <property type="entry name" value="DoxX"/>
</dbReference>
<feature type="transmembrane region" description="Helical" evidence="7">
    <location>
        <begin position="47"/>
        <end position="65"/>
    </location>
</feature>
<comment type="similarity">
    <text evidence="2">Belongs to the DoxX family.</text>
</comment>
<comment type="subcellular location">
    <subcellularLocation>
        <location evidence="1">Cell membrane</location>
        <topology evidence="1">Multi-pass membrane protein</topology>
    </subcellularLocation>
</comment>
<keyword evidence="3" id="KW-1003">Cell membrane</keyword>
<keyword evidence="5 7" id="KW-1133">Transmembrane helix</keyword>
<dbReference type="PANTHER" id="PTHR33452:SF1">
    <property type="entry name" value="INNER MEMBRANE PROTEIN YPHA-RELATED"/>
    <property type="match status" value="1"/>
</dbReference>
<evidence type="ECO:0000256" key="3">
    <source>
        <dbReference type="ARBA" id="ARBA00022475"/>
    </source>
</evidence>
<name>A0ABU8VMM3_9BURK</name>